<dbReference type="GO" id="GO:0015074">
    <property type="term" value="P:DNA integration"/>
    <property type="evidence" value="ECO:0007669"/>
    <property type="project" value="InterPro"/>
</dbReference>
<dbReference type="Gene3D" id="3.30.420.10">
    <property type="entry name" value="Ribonuclease H-like superfamily/Ribonuclease H"/>
    <property type="match status" value="1"/>
</dbReference>
<dbReference type="Pfam" id="PF17921">
    <property type="entry name" value="Integrase_H2C2"/>
    <property type="match status" value="1"/>
</dbReference>
<name>A0A371FPF8_MUCPR</name>
<reference evidence="2" key="1">
    <citation type="submission" date="2018-05" db="EMBL/GenBank/DDBJ databases">
        <title>Draft genome of Mucuna pruriens seed.</title>
        <authorList>
            <person name="Nnadi N.E."/>
            <person name="Vos R."/>
            <person name="Hasami M.H."/>
            <person name="Devisetty U.K."/>
            <person name="Aguiy J.C."/>
        </authorList>
    </citation>
    <scope>NUCLEOTIDE SEQUENCE [LARGE SCALE GENOMIC DNA]</scope>
    <source>
        <strain evidence="2">JCA_2017</strain>
    </source>
</reference>
<dbReference type="AlphaFoldDB" id="A0A371FPF8"/>
<dbReference type="SUPFAM" id="SSF53098">
    <property type="entry name" value="Ribonuclease H-like"/>
    <property type="match status" value="1"/>
</dbReference>
<accession>A0A371FPF8</accession>
<protein>
    <submittedName>
        <fullName evidence="2">Gypsy retrotransposon integrase-like protein 1</fullName>
    </submittedName>
</protein>
<dbReference type="InterPro" id="IPR036397">
    <property type="entry name" value="RNaseH_sf"/>
</dbReference>
<sequence>MAATFENFTLLHVSWDQNERADLVAKLASTQRQGQQRSVIHKNLSALTVDGQGVWCTEARKTWMDPLITYLKEEQLPEDPAAAKRMPREASKYVLIGQHLYRRGFSFPLLRCMDGEEVVYVIREVYEGVCGMHIGGRALASKITRAGYYWPTLRSDCMDYVKKCDKCQRFAEAHKAPPEPLHSVMSPWPFYKWGIDILGPFPVAPGQLKFLIVVVDYFTKWVEAEPVATIT</sequence>
<feature type="domain" description="Integrase catalytic" evidence="1">
    <location>
        <begin position="185"/>
        <end position="231"/>
    </location>
</feature>
<dbReference type="InterPro" id="IPR001584">
    <property type="entry name" value="Integrase_cat-core"/>
</dbReference>
<comment type="caution">
    <text evidence="2">The sequence shown here is derived from an EMBL/GenBank/DDBJ whole genome shotgun (WGS) entry which is preliminary data.</text>
</comment>
<dbReference type="PROSITE" id="PS50994">
    <property type="entry name" value="INTEGRASE"/>
    <property type="match status" value="1"/>
</dbReference>
<dbReference type="OrthoDB" id="1430228at2759"/>
<evidence type="ECO:0000313" key="2">
    <source>
        <dbReference type="EMBL" id="RDX80198.1"/>
    </source>
</evidence>
<dbReference type="Proteomes" id="UP000257109">
    <property type="component" value="Unassembled WGS sequence"/>
</dbReference>
<proteinExistence type="predicted"/>
<dbReference type="PANTHER" id="PTHR48475">
    <property type="entry name" value="RIBONUCLEASE H"/>
    <property type="match status" value="1"/>
</dbReference>
<dbReference type="Gene3D" id="1.10.340.70">
    <property type="match status" value="1"/>
</dbReference>
<evidence type="ECO:0000259" key="1">
    <source>
        <dbReference type="PROSITE" id="PS50994"/>
    </source>
</evidence>
<dbReference type="InterPro" id="IPR041588">
    <property type="entry name" value="Integrase_H2C2"/>
</dbReference>
<feature type="non-terminal residue" evidence="2">
    <location>
        <position position="1"/>
    </location>
</feature>
<dbReference type="InterPro" id="IPR012337">
    <property type="entry name" value="RNaseH-like_sf"/>
</dbReference>
<dbReference type="GO" id="GO:0003676">
    <property type="term" value="F:nucleic acid binding"/>
    <property type="evidence" value="ECO:0007669"/>
    <property type="project" value="InterPro"/>
</dbReference>
<organism evidence="2 3">
    <name type="scientific">Mucuna pruriens</name>
    <name type="common">Velvet bean</name>
    <name type="synonym">Dolichos pruriens</name>
    <dbReference type="NCBI Taxonomy" id="157652"/>
    <lineage>
        <taxon>Eukaryota</taxon>
        <taxon>Viridiplantae</taxon>
        <taxon>Streptophyta</taxon>
        <taxon>Embryophyta</taxon>
        <taxon>Tracheophyta</taxon>
        <taxon>Spermatophyta</taxon>
        <taxon>Magnoliopsida</taxon>
        <taxon>eudicotyledons</taxon>
        <taxon>Gunneridae</taxon>
        <taxon>Pentapetalae</taxon>
        <taxon>rosids</taxon>
        <taxon>fabids</taxon>
        <taxon>Fabales</taxon>
        <taxon>Fabaceae</taxon>
        <taxon>Papilionoideae</taxon>
        <taxon>50 kb inversion clade</taxon>
        <taxon>NPAAA clade</taxon>
        <taxon>indigoferoid/millettioid clade</taxon>
        <taxon>Phaseoleae</taxon>
        <taxon>Mucuna</taxon>
    </lineage>
</organism>
<gene>
    <name evidence="2" type="primary">GIN1</name>
    <name evidence="2" type="ORF">CR513_39280</name>
</gene>
<keyword evidence="3" id="KW-1185">Reference proteome</keyword>
<evidence type="ECO:0000313" key="3">
    <source>
        <dbReference type="Proteomes" id="UP000257109"/>
    </source>
</evidence>
<dbReference type="EMBL" id="QJKJ01008297">
    <property type="protein sequence ID" value="RDX80198.1"/>
    <property type="molecule type" value="Genomic_DNA"/>
</dbReference>
<dbReference type="PANTHER" id="PTHR48475:SF2">
    <property type="entry name" value="RIBONUCLEASE H"/>
    <property type="match status" value="1"/>
</dbReference>